<dbReference type="PROSITE" id="PS51903">
    <property type="entry name" value="CLP_R"/>
    <property type="match status" value="1"/>
</dbReference>
<dbReference type="AlphaFoldDB" id="A0A0S4XPR2"/>
<dbReference type="GO" id="GO:0006508">
    <property type="term" value="P:proteolysis"/>
    <property type="evidence" value="ECO:0007669"/>
    <property type="project" value="UniProtKB-KW"/>
</dbReference>
<organism evidence="9">
    <name type="scientific">Sulfurovum sp. enrichment culture clone C5</name>
    <dbReference type="NCBI Taxonomy" id="497650"/>
    <lineage>
        <taxon>Bacteria</taxon>
        <taxon>Pseudomonadati</taxon>
        <taxon>Campylobacterota</taxon>
        <taxon>Epsilonproteobacteria</taxon>
        <taxon>Campylobacterales</taxon>
        <taxon>Sulfurovaceae</taxon>
        <taxon>Sulfurovum</taxon>
        <taxon>environmental samples</taxon>
    </lineage>
</organism>
<dbReference type="InterPro" id="IPR028299">
    <property type="entry name" value="ClpA/B_CS2"/>
</dbReference>
<evidence type="ECO:0000256" key="4">
    <source>
        <dbReference type="ARBA" id="ARBA00022840"/>
    </source>
</evidence>
<dbReference type="CDD" id="cd19499">
    <property type="entry name" value="RecA-like_ClpB_Hsp104-like"/>
    <property type="match status" value="1"/>
</dbReference>
<dbReference type="Pfam" id="PF17871">
    <property type="entry name" value="AAA_lid_9"/>
    <property type="match status" value="1"/>
</dbReference>
<comment type="similarity">
    <text evidence="7">Belongs to the ClpA/ClpB family.</text>
</comment>
<dbReference type="Gene3D" id="1.10.1780.10">
    <property type="entry name" value="Clp, N-terminal domain"/>
    <property type="match status" value="1"/>
</dbReference>
<dbReference type="PROSITE" id="PS00870">
    <property type="entry name" value="CLPAB_1"/>
    <property type="match status" value="1"/>
</dbReference>
<dbReference type="PANTHER" id="PTHR11638">
    <property type="entry name" value="ATP-DEPENDENT CLP PROTEASE"/>
    <property type="match status" value="1"/>
</dbReference>
<keyword evidence="9" id="KW-0645">Protease</keyword>
<dbReference type="InterPro" id="IPR027417">
    <property type="entry name" value="P-loop_NTPase"/>
</dbReference>
<dbReference type="InterPro" id="IPR019489">
    <property type="entry name" value="Clp_ATPase_C"/>
</dbReference>
<dbReference type="PRINTS" id="PR00300">
    <property type="entry name" value="CLPPROTEASEA"/>
</dbReference>
<dbReference type="SUPFAM" id="SSF81923">
    <property type="entry name" value="Double Clp-N motif"/>
    <property type="match status" value="1"/>
</dbReference>
<dbReference type="Pfam" id="PF10431">
    <property type="entry name" value="ClpB_D2-small"/>
    <property type="match status" value="1"/>
</dbReference>
<evidence type="ECO:0000256" key="6">
    <source>
        <dbReference type="PROSITE-ProRule" id="PRU01251"/>
    </source>
</evidence>
<dbReference type="Pfam" id="PF07724">
    <property type="entry name" value="AAA_2"/>
    <property type="match status" value="1"/>
</dbReference>
<dbReference type="InterPro" id="IPR003959">
    <property type="entry name" value="ATPase_AAA_core"/>
</dbReference>
<dbReference type="FunFam" id="3.40.50.300:FF:000010">
    <property type="entry name" value="Chaperone clpB 1, putative"/>
    <property type="match status" value="1"/>
</dbReference>
<evidence type="ECO:0000256" key="5">
    <source>
        <dbReference type="ARBA" id="ARBA00023186"/>
    </source>
</evidence>
<keyword evidence="4 7" id="KW-0067">ATP-binding</keyword>
<dbReference type="Pfam" id="PF00004">
    <property type="entry name" value="AAA"/>
    <property type="match status" value="1"/>
</dbReference>
<evidence type="ECO:0000256" key="2">
    <source>
        <dbReference type="ARBA" id="ARBA00022737"/>
    </source>
</evidence>
<dbReference type="SUPFAM" id="SSF52540">
    <property type="entry name" value="P-loop containing nucleoside triphosphate hydrolases"/>
    <property type="match status" value="2"/>
</dbReference>
<name>A0A0S4XPR2_9BACT</name>
<sequence length="729" mass="81180">MYSQKLKDIFEDALDFAIENNHEYITTEHILYSIAQSTIGKEILVSLGVDMNFIIELEKYIHKNTPKAMDSLEPLETPSLRDALNDMIAHIQSSGRKEADIGDMLASIFLQEENYGVYLLRKQGVERLDILEIISHGDFDALEEDDVFDEEGDGKSALKSYCLDLTQIAREGKIDPVIGREKEIDRTMQTLCRRKKNNPLLVGEAGVGKTAIVEGLALKIINNEAPEILADHQIFALDMGALIAGTKFRGDFEKRLKGVLSEIGKLPKSILFIDEIHMIVGAGATSGGSMDASNLLKPALARGDLKCIGATTYAEFRNFFDKDKALSRRFAKIDVSEPSFEDTLAILKGVRSKYEDFHHIKFSDEALNRAIELSIRYIHDRFLPDKAMDIIDDVGAKCVLEQKRDIEITAEDIEENLSTVLSLPLGVLKSNDATKLANIQNELKSRIIHQEKAIEIVTNAIKRSYAGLNGEHKPIGSFLFVGPTGVGKTALTIELAKAMQMHFERFDMSEYMEKHTISRLIGSPPGYVGFEQGGLLSETIKKHPHSVLLLDEIEKAHPDMLNILLQVMDNATLTDNNGNVSDFSHVILIMTSNLGTKEANVMGFTKDTSSKTDNALKNFFSPEFRNRLSAVVEFASLDLESLIKIVDVEIDKLNITLGAKNIKLSITPKAKEHIANRGYDVKYGARHIARVIDELIKEKLSDEILFGKLKNGGNVKVGFEKNNITFVVL</sequence>
<dbReference type="GO" id="GO:0008233">
    <property type="term" value="F:peptidase activity"/>
    <property type="evidence" value="ECO:0007669"/>
    <property type="project" value="UniProtKB-KW"/>
</dbReference>
<evidence type="ECO:0000256" key="7">
    <source>
        <dbReference type="RuleBase" id="RU004432"/>
    </source>
</evidence>
<dbReference type="GO" id="GO:0034605">
    <property type="term" value="P:cellular response to heat"/>
    <property type="evidence" value="ECO:0007669"/>
    <property type="project" value="TreeGrafter"/>
</dbReference>
<evidence type="ECO:0000256" key="1">
    <source>
        <dbReference type="ARBA" id="ARBA00017574"/>
    </source>
</evidence>
<evidence type="ECO:0000256" key="3">
    <source>
        <dbReference type="ARBA" id="ARBA00022741"/>
    </source>
</evidence>
<evidence type="ECO:0000313" key="9">
    <source>
        <dbReference type="EMBL" id="CUV66288.1"/>
    </source>
</evidence>
<dbReference type="GO" id="GO:0016887">
    <property type="term" value="F:ATP hydrolysis activity"/>
    <property type="evidence" value="ECO:0007669"/>
    <property type="project" value="InterPro"/>
</dbReference>
<keyword evidence="5 7" id="KW-0143">Chaperone</keyword>
<reference evidence="9" key="1">
    <citation type="submission" date="2015-11" db="EMBL/GenBank/DDBJ databases">
        <authorList>
            <person name="Zhang Y."/>
            <person name="Guo Z."/>
        </authorList>
    </citation>
    <scope>NUCLEOTIDE SEQUENCE</scope>
    <source>
        <strain evidence="9">BN30871</strain>
    </source>
</reference>
<dbReference type="Gene3D" id="3.40.50.300">
    <property type="entry name" value="P-loop containing nucleotide triphosphate hydrolases"/>
    <property type="match status" value="2"/>
</dbReference>
<keyword evidence="3 7" id="KW-0547">Nucleotide-binding</keyword>
<dbReference type="GO" id="GO:0005737">
    <property type="term" value="C:cytoplasm"/>
    <property type="evidence" value="ECO:0007669"/>
    <property type="project" value="TreeGrafter"/>
</dbReference>
<dbReference type="Gene3D" id="1.10.8.60">
    <property type="match status" value="2"/>
</dbReference>
<dbReference type="CDD" id="cd00009">
    <property type="entry name" value="AAA"/>
    <property type="match status" value="1"/>
</dbReference>
<dbReference type="SMART" id="SM00382">
    <property type="entry name" value="AAA"/>
    <property type="match status" value="2"/>
</dbReference>
<dbReference type="InterPro" id="IPR004176">
    <property type="entry name" value="Clp_R_N"/>
</dbReference>
<dbReference type="InterPro" id="IPR003593">
    <property type="entry name" value="AAA+_ATPase"/>
</dbReference>
<keyword evidence="9" id="KW-0378">Hydrolase</keyword>
<protein>
    <recommendedName>
        <fullName evidence="1">Chaperone protein ClpB</fullName>
    </recommendedName>
</protein>
<dbReference type="SMART" id="SM01086">
    <property type="entry name" value="ClpB_D2-small"/>
    <property type="match status" value="1"/>
</dbReference>
<dbReference type="InterPro" id="IPR001270">
    <property type="entry name" value="ClpA/B"/>
</dbReference>
<dbReference type="InterPro" id="IPR036628">
    <property type="entry name" value="Clp_N_dom_sf"/>
</dbReference>
<dbReference type="InterPro" id="IPR041546">
    <property type="entry name" value="ClpA/ClpB_AAA_lid"/>
</dbReference>
<dbReference type="InterPro" id="IPR050130">
    <property type="entry name" value="ClpA_ClpB"/>
</dbReference>
<dbReference type="PROSITE" id="PS00871">
    <property type="entry name" value="CLPAB_2"/>
    <property type="match status" value="1"/>
</dbReference>
<proteinExistence type="inferred from homology"/>
<keyword evidence="2 6" id="KW-0677">Repeat</keyword>
<dbReference type="GO" id="GO:0005524">
    <property type="term" value="F:ATP binding"/>
    <property type="evidence" value="ECO:0007669"/>
    <property type="project" value="UniProtKB-KW"/>
</dbReference>
<dbReference type="PANTHER" id="PTHR11638:SF111">
    <property type="entry name" value="ATP-DEPENDENT CLP PROTEASE ATP-BINDING SUBUNIT CLPA"/>
    <property type="match status" value="1"/>
</dbReference>
<accession>A0A0S4XPR2</accession>
<dbReference type="InterPro" id="IPR018368">
    <property type="entry name" value="ClpA/B_CS1"/>
</dbReference>
<dbReference type="EMBL" id="FAXN01000075">
    <property type="protein sequence ID" value="CUV66288.1"/>
    <property type="molecule type" value="Genomic_DNA"/>
</dbReference>
<evidence type="ECO:0000259" key="8">
    <source>
        <dbReference type="PROSITE" id="PS51903"/>
    </source>
</evidence>
<feature type="domain" description="Clp R" evidence="8">
    <location>
        <begin position="1"/>
        <end position="64"/>
    </location>
</feature>
<gene>
    <name evidence="9" type="primary">clpA</name>
    <name evidence="9" type="ORF">BN3087_710018</name>
</gene>
<dbReference type="Pfam" id="PF02861">
    <property type="entry name" value="Clp_N"/>
    <property type="match status" value="1"/>
</dbReference>